<evidence type="ECO:0008006" key="4">
    <source>
        <dbReference type="Google" id="ProtNLM"/>
    </source>
</evidence>
<evidence type="ECO:0000313" key="3">
    <source>
        <dbReference type="Proteomes" id="UP000391834"/>
    </source>
</evidence>
<dbReference type="AlphaFoldDB" id="A0A5M4AXJ0"/>
<dbReference type="OrthoDB" id="195735at2"/>
<dbReference type="Proteomes" id="UP000391834">
    <property type="component" value="Unassembled WGS sequence"/>
</dbReference>
<evidence type="ECO:0000256" key="1">
    <source>
        <dbReference type="SAM" id="SignalP"/>
    </source>
</evidence>
<protein>
    <recommendedName>
        <fullName evidence="4">Thioredoxin domain-containing protein</fullName>
    </recommendedName>
</protein>
<reference evidence="2 3" key="1">
    <citation type="submission" date="2019-10" db="EMBL/GenBank/DDBJ databases">
        <title>Prolixibacter strains distinguished by the presence of nitrate reductase genes were adept at nitrate-dependent anaerobic corrosion of metallic iron and carbon steel.</title>
        <authorList>
            <person name="Iino T."/>
            <person name="Shono N."/>
            <person name="Ito K."/>
            <person name="Nakamura R."/>
            <person name="Sueoka K."/>
            <person name="Harayama S."/>
            <person name="Ohkuma M."/>
        </authorList>
    </citation>
    <scope>NUCLEOTIDE SEQUENCE [LARGE SCALE GENOMIC DNA]</scope>
    <source>
        <strain evidence="2 3">JCM 13498</strain>
    </source>
</reference>
<gene>
    <name evidence="2" type="ORF">PbJCM13498_14930</name>
</gene>
<comment type="caution">
    <text evidence="2">The sequence shown here is derived from an EMBL/GenBank/DDBJ whole genome shotgun (WGS) entry which is preliminary data.</text>
</comment>
<keyword evidence="3" id="KW-1185">Reference proteome</keyword>
<organism evidence="2 3">
    <name type="scientific">Prolixibacter bellariivorans</name>
    <dbReference type="NCBI Taxonomy" id="314319"/>
    <lineage>
        <taxon>Bacteria</taxon>
        <taxon>Pseudomonadati</taxon>
        <taxon>Bacteroidota</taxon>
        <taxon>Bacteroidia</taxon>
        <taxon>Marinilabiliales</taxon>
        <taxon>Prolixibacteraceae</taxon>
        <taxon>Prolixibacter</taxon>
    </lineage>
</organism>
<dbReference type="InterPro" id="IPR036249">
    <property type="entry name" value="Thioredoxin-like_sf"/>
</dbReference>
<feature type="signal peptide" evidence="1">
    <location>
        <begin position="1"/>
        <end position="21"/>
    </location>
</feature>
<sequence>MKRIVFALLFVLGLSVNPIFAQGVHIYNPQANATEQIAAAVKKAHTEGKNVFLQIGGNWCPWCVKFHGFCDNTPEIHQLMEKDYVRVMVNYSKENKNLDVLAKLGYPQRFGFPVLVILNDKGERIHTQNSAYLEEDGGYSIKKVAGFLKNWSPDALNPAHYASK</sequence>
<dbReference type="SUPFAM" id="SSF52833">
    <property type="entry name" value="Thioredoxin-like"/>
    <property type="match status" value="1"/>
</dbReference>
<proteinExistence type="predicted"/>
<keyword evidence="1" id="KW-0732">Signal</keyword>
<dbReference type="EMBL" id="BLAX01000001">
    <property type="protein sequence ID" value="GET32630.1"/>
    <property type="molecule type" value="Genomic_DNA"/>
</dbReference>
<dbReference type="Pfam" id="PF13899">
    <property type="entry name" value="Thioredoxin_7"/>
    <property type="match status" value="1"/>
</dbReference>
<dbReference type="Gene3D" id="3.40.30.10">
    <property type="entry name" value="Glutaredoxin"/>
    <property type="match status" value="1"/>
</dbReference>
<evidence type="ECO:0000313" key="2">
    <source>
        <dbReference type="EMBL" id="GET32630.1"/>
    </source>
</evidence>
<accession>A0A5M4AXJ0</accession>
<feature type="chain" id="PRO_5024411562" description="Thioredoxin domain-containing protein" evidence="1">
    <location>
        <begin position="22"/>
        <end position="164"/>
    </location>
</feature>
<name>A0A5M4AXJ0_9BACT</name>
<dbReference type="RefSeq" id="WP_025862481.1">
    <property type="nucleotide sequence ID" value="NZ_BLAX01000001.1"/>
</dbReference>